<evidence type="ECO:0000256" key="8">
    <source>
        <dbReference type="ARBA" id="ARBA00023008"/>
    </source>
</evidence>
<keyword evidence="13" id="KW-1185">Reference proteome</keyword>
<comment type="similarity">
    <text evidence="3 10">Belongs to the COX11/CtaG family.</text>
</comment>
<comment type="function">
    <text evidence="1 10">Exerts its effect at some terminal stage of cytochrome c oxidase synthesis, probably by being involved in the insertion of the copper B into subunit I.</text>
</comment>
<dbReference type="Proteomes" id="UP000761264">
    <property type="component" value="Unassembled WGS sequence"/>
</dbReference>
<dbReference type="EMBL" id="JAAQPH010000035">
    <property type="protein sequence ID" value="NIA72196.1"/>
    <property type="molecule type" value="Genomic_DNA"/>
</dbReference>
<evidence type="ECO:0000256" key="7">
    <source>
        <dbReference type="ARBA" id="ARBA00022989"/>
    </source>
</evidence>
<keyword evidence="7 10" id="KW-1133">Transmembrane helix</keyword>
<dbReference type="PANTHER" id="PTHR21320">
    <property type="entry name" value="CYTOCHROME C OXIDASE ASSEMBLY PROTEIN COX11-RELATED"/>
    <property type="match status" value="1"/>
</dbReference>
<sequence length="208" mass="22502">MADQKNDAGQQTRANGRVAFALAGVVVAMGGLAYASVPLYELFCRVTGYGGTTQVAESLPESVGERMVTVRFNADVNPDLPWAFQPVEREVSLRVGESGLAFYRATNTSARRTAGTATFNVTPLKAGQYFNKVQCFCFTEQQLAPGESMDMAVSFFVDPAIEEDPNLAEVKTITLSYTFFPDLDAAVEEPLASLSRTEEDSEQGSVVN</sequence>
<keyword evidence="10" id="KW-0997">Cell inner membrane</keyword>
<dbReference type="InterPro" id="IPR023471">
    <property type="entry name" value="CtaG/Cox11_dom_sf"/>
</dbReference>
<dbReference type="AlphaFoldDB" id="A0A967KIE4"/>
<proteinExistence type="inferred from homology"/>
<dbReference type="RefSeq" id="WP_167231136.1">
    <property type="nucleotide sequence ID" value="NZ_JAAQPH010000035.1"/>
</dbReference>
<keyword evidence="5 10" id="KW-0812">Transmembrane</keyword>
<dbReference type="InterPro" id="IPR007533">
    <property type="entry name" value="Cyt_c_oxidase_assmbl_CtaG"/>
</dbReference>
<evidence type="ECO:0000256" key="2">
    <source>
        <dbReference type="ARBA" id="ARBA00004382"/>
    </source>
</evidence>
<accession>A0A967KIE4</accession>
<dbReference type="NCBIfam" id="NF003465">
    <property type="entry name" value="PRK05089.1"/>
    <property type="match status" value="1"/>
</dbReference>
<evidence type="ECO:0000256" key="1">
    <source>
        <dbReference type="ARBA" id="ARBA00004007"/>
    </source>
</evidence>
<dbReference type="HAMAP" id="MF_00155">
    <property type="entry name" value="CtaG"/>
    <property type="match status" value="1"/>
</dbReference>
<keyword evidence="9 10" id="KW-0472">Membrane</keyword>
<evidence type="ECO:0000256" key="3">
    <source>
        <dbReference type="ARBA" id="ARBA00009620"/>
    </source>
</evidence>
<reference evidence="12" key="1">
    <citation type="submission" date="2020-03" db="EMBL/GenBank/DDBJ databases">
        <title>Genome of Pelagibius litoralis DSM 21314T.</title>
        <authorList>
            <person name="Wang G."/>
        </authorList>
    </citation>
    <scope>NUCLEOTIDE SEQUENCE</scope>
    <source>
        <strain evidence="12">DSM 21314</strain>
    </source>
</reference>
<evidence type="ECO:0000256" key="5">
    <source>
        <dbReference type="ARBA" id="ARBA00022692"/>
    </source>
</evidence>
<comment type="caution">
    <text evidence="12">The sequence shown here is derived from an EMBL/GenBank/DDBJ whole genome shotgun (WGS) entry which is preliminary data.</text>
</comment>
<evidence type="ECO:0000313" key="13">
    <source>
        <dbReference type="Proteomes" id="UP000761264"/>
    </source>
</evidence>
<evidence type="ECO:0000256" key="10">
    <source>
        <dbReference type="HAMAP-Rule" id="MF_00155"/>
    </source>
</evidence>
<feature type="topological domain" description="Periplasmic" evidence="10">
    <location>
        <begin position="37"/>
        <end position="208"/>
    </location>
</feature>
<dbReference type="Pfam" id="PF04442">
    <property type="entry name" value="CtaG_Cox11"/>
    <property type="match status" value="1"/>
</dbReference>
<gene>
    <name evidence="10" type="primary">ctaG</name>
    <name evidence="12" type="ORF">HBA54_26755</name>
</gene>
<dbReference type="Gene3D" id="2.60.370.10">
    <property type="entry name" value="Ctag/Cox11"/>
    <property type="match status" value="1"/>
</dbReference>
<comment type="subcellular location">
    <subcellularLocation>
        <location evidence="2 10">Cell inner membrane</location>
        <topology evidence="2 10">Single-pass type II membrane protein</topology>
        <orientation evidence="2 10">Periplasmic side</orientation>
    </subcellularLocation>
</comment>
<dbReference type="GO" id="GO:0005886">
    <property type="term" value="C:plasma membrane"/>
    <property type="evidence" value="ECO:0007669"/>
    <property type="project" value="UniProtKB-SubCell"/>
</dbReference>
<keyword evidence="8 10" id="KW-0186">Copper</keyword>
<keyword evidence="10" id="KW-1003">Cell membrane</keyword>
<evidence type="ECO:0000256" key="4">
    <source>
        <dbReference type="ARBA" id="ARBA00015384"/>
    </source>
</evidence>
<dbReference type="FunFam" id="2.60.370.10:FF:000001">
    <property type="entry name" value="COX11 cytochrome c oxidase assembly homolog"/>
    <property type="match status" value="1"/>
</dbReference>
<protein>
    <recommendedName>
        <fullName evidence="4 10">Cytochrome c oxidase assembly protein CtaG</fullName>
    </recommendedName>
</protein>
<evidence type="ECO:0000256" key="6">
    <source>
        <dbReference type="ARBA" id="ARBA00022968"/>
    </source>
</evidence>
<name>A0A967KIE4_9PROT</name>
<dbReference type="PANTHER" id="PTHR21320:SF3">
    <property type="entry name" value="CYTOCHROME C OXIDASE ASSEMBLY PROTEIN COX11, MITOCHONDRIAL-RELATED"/>
    <property type="match status" value="1"/>
</dbReference>
<dbReference type="GO" id="GO:0008535">
    <property type="term" value="P:respiratory chain complex IV assembly"/>
    <property type="evidence" value="ECO:0007669"/>
    <property type="project" value="UniProtKB-UniRule"/>
</dbReference>
<keyword evidence="6 10" id="KW-0735">Signal-anchor</keyword>
<feature type="topological domain" description="Cytoplasmic" evidence="10">
    <location>
        <begin position="1"/>
        <end position="13"/>
    </location>
</feature>
<feature type="transmembrane region" description="Helical" evidence="11">
    <location>
        <begin position="18"/>
        <end position="37"/>
    </location>
</feature>
<evidence type="ECO:0000313" key="12">
    <source>
        <dbReference type="EMBL" id="NIA72196.1"/>
    </source>
</evidence>
<dbReference type="SUPFAM" id="SSF110111">
    <property type="entry name" value="Ctag/Cox11"/>
    <property type="match status" value="1"/>
</dbReference>
<evidence type="ECO:0000256" key="11">
    <source>
        <dbReference type="SAM" id="Phobius"/>
    </source>
</evidence>
<dbReference type="PIRSF" id="PIRSF005413">
    <property type="entry name" value="COX11"/>
    <property type="match status" value="1"/>
</dbReference>
<evidence type="ECO:0000256" key="9">
    <source>
        <dbReference type="ARBA" id="ARBA00023136"/>
    </source>
</evidence>
<dbReference type="GO" id="GO:0005507">
    <property type="term" value="F:copper ion binding"/>
    <property type="evidence" value="ECO:0007669"/>
    <property type="project" value="InterPro"/>
</dbReference>
<organism evidence="12 13">
    <name type="scientific">Pelagibius litoralis</name>
    <dbReference type="NCBI Taxonomy" id="374515"/>
    <lineage>
        <taxon>Bacteria</taxon>
        <taxon>Pseudomonadati</taxon>
        <taxon>Pseudomonadota</taxon>
        <taxon>Alphaproteobacteria</taxon>
        <taxon>Rhodospirillales</taxon>
        <taxon>Rhodovibrionaceae</taxon>
        <taxon>Pelagibius</taxon>
    </lineage>
</organism>